<dbReference type="InterPro" id="IPR029063">
    <property type="entry name" value="SAM-dependent_MTases_sf"/>
</dbReference>
<protein>
    <recommendedName>
        <fullName evidence="3">FAM86 N-terminal domain-containing protein</fullName>
    </recommendedName>
</protein>
<comment type="caution">
    <text evidence="1">The sequence shown here is derived from an EMBL/GenBank/DDBJ whole genome shotgun (WGS) entry which is preliminary data.</text>
</comment>
<proteinExistence type="predicted"/>
<evidence type="ECO:0000313" key="2">
    <source>
        <dbReference type="Proteomes" id="UP001479436"/>
    </source>
</evidence>
<dbReference type="CDD" id="cd02440">
    <property type="entry name" value="AdoMet_MTases"/>
    <property type="match status" value="1"/>
</dbReference>
<evidence type="ECO:0008006" key="3">
    <source>
        <dbReference type="Google" id="ProtNLM"/>
    </source>
</evidence>
<evidence type="ECO:0000313" key="1">
    <source>
        <dbReference type="EMBL" id="KAK9766024.1"/>
    </source>
</evidence>
<organism evidence="1 2">
    <name type="scientific">Basidiobolus ranarum</name>
    <dbReference type="NCBI Taxonomy" id="34480"/>
    <lineage>
        <taxon>Eukaryota</taxon>
        <taxon>Fungi</taxon>
        <taxon>Fungi incertae sedis</taxon>
        <taxon>Zoopagomycota</taxon>
        <taxon>Entomophthoromycotina</taxon>
        <taxon>Basidiobolomycetes</taxon>
        <taxon>Basidiobolales</taxon>
        <taxon>Basidiobolaceae</taxon>
        <taxon>Basidiobolus</taxon>
    </lineage>
</organism>
<dbReference type="InterPro" id="IPR019410">
    <property type="entry name" value="Methyltransf_16"/>
</dbReference>
<dbReference type="Pfam" id="PF10294">
    <property type="entry name" value="Methyltransf_16"/>
    <property type="match status" value="1"/>
</dbReference>
<accession>A0ABR2WWX1</accession>
<reference evidence="1 2" key="1">
    <citation type="submission" date="2023-04" db="EMBL/GenBank/DDBJ databases">
        <title>Genome of Basidiobolus ranarum AG-B5.</title>
        <authorList>
            <person name="Stajich J.E."/>
            <person name="Carter-House D."/>
            <person name="Gryganskyi A."/>
        </authorList>
    </citation>
    <scope>NUCLEOTIDE SEQUENCE [LARGE SCALE GENOMIC DNA]</scope>
    <source>
        <strain evidence="1 2">AG-B5</strain>
    </source>
</reference>
<gene>
    <name evidence="1" type="ORF">K7432_005193</name>
</gene>
<dbReference type="EMBL" id="JASJQH010000198">
    <property type="protein sequence ID" value="KAK9766024.1"/>
    <property type="molecule type" value="Genomic_DNA"/>
</dbReference>
<dbReference type="Gene3D" id="3.40.50.150">
    <property type="entry name" value="Vaccinia Virus protein VP39"/>
    <property type="match status" value="1"/>
</dbReference>
<sequence length="323" mass="36973">METPSIELIKRQFFQMVPIRLFNWGIGDSKELSSFYAKPEVQDEFYEKIINDAIFTKFPCSPNYTLNFFKAYIKILESQQENEISENILEYYLQLMMETKRVSGPPTEACFKTYYLDENCNSWITIKEDQRLISQGTTGLRTWEASLNIAEYFKSHPETIQNKSVLELGSGVGFLGLYCSHAGAKQVIMTDYSEHVLTGLENNIRLNCQQCPNASSSRLSWEDLEESEVANHQFDLVIGTDVTYDAAIIPVLVRVFKHFLVRGSEVILAATIRNQQTFDQLGISTDEEGIKVENLPLCQEGQFFYREEIAQVVILKLSLEASQ</sequence>
<name>A0ABR2WWX1_9FUNG</name>
<dbReference type="Proteomes" id="UP001479436">
    <property type="component" value="Unassembled WGS sequence"/>
</dbReference>
<dbReference type="PANTHER" id="PTHR14614">
    <property type="entry name" value="HEPATOCELLULAR CARCINOMA-ASSOCIATED ANTIGEN"/>
    <property type="match status" value="1"/>
</dbReference>
<keyword evidence="2" id="KW-1185">Reference proteome</keyword>
<dbReference type="PANTHER" id="PTHR14614:SF130">
    <property type="entry name" value="PROTEIN-LYSINE N-METHYLTRANSFERASE EEF2KMT"/>
    <property type="match status" value="1"/>
</dbReference>
<dbReference type="SUPFAM" id="SSF53335">
    <property type="entry name" value="S-adenosyl-L-methionine-dependent methyltransferases"/>
    <property type="match status" value="1"/>
</dbReference>